<organism evidence="1 2">
    <name type="scientific">Lepidopterella palustris CBS 459.81</name>
    <dbReference type="NCBI Taxonomy" id="1314670"/>
    <lineage>
        <taxon>Eukaryota</taxon>
        <taxon>Fungi</taxon>
        <taxon>Dikarya</taxon>
        <taxon>Ascomycota</taxon>
        <taxon>Pezizomycotina</taxon>
        <taxon>Dothideomycetes</taxon>
        <taxon>Pleosporomycetidae</taxon>
        <taxon>Mytilinidiales</taxon>
        <taxon>Argynnaceae</taxon>
        <taxon>Lepidopterella</taxon>
    </lineage>
</organism>
<keyword evidence="2" id="KW-1185">Reference proteome</keyword>
<reference evidence="1 2" key="1">
    <citation type="journal article" date="2016" name="Nat. Commun.">
        <title>Ectomycorrhizal ecology is imprinted in the genome of the dominant symbiotic fungus Cenococcum geophilum.</title>
        <authorList>
            <consortium name="DOE Joint Genome Institute"/>
            <person name="Peter M."/>
            <person name="Kohler A."/>
            <person name="Ohm R.A."/>
            <person name="Kuo A."/>
            <person name="Krutzmann J."/>
            <person name="Morin E."/>
            <person name="Arend M."/>
            <person name="Barry K.W."/>
            <person name="Binder M."/>
            <person name="Choi C."/>
            <person name="Clum A."/>
            <person name="Copeland A."/>
            <person name="Grisel N."/>
            <person name="Haridas S."/>
            <person name="Kipfer T."/>
            <person name="LaButti K."/>
            <person name="Lindquist E."/>
            <person name="Lipzen A."/>
            <person name="Maire R."/>
            <person name="Meier B."/>
            <person name="Mihaltcheva S."/>
            <person name="Molinier V."/>
            <person name="Murat C."/>
            <person name="Poggeler S."/>
            <person name="Quandt C.A."/>
            <person name="Sperisen C."/>
            <person name="Tritt A."/>
            <person name="Tisserant E."/>
            <person name="Crous P.W."/>
            <person name="Henrissat B."/>
            <person name="Nehls U."/>
            <person name="Egli S."/>
            <person name="Spatafora J.W."/>
            <person name="Grigoriev I.V."/>
            <person name="Martin F.M."/>
        </authorList>
    </citation>
    <scope>NUCLEOTIDE SEQUENCE [LARGE SCALE GENOMIC DNA]</scope>
    <source>
        <strain evidence="1 2">CBS 459.81</strain>
    </source>
</reference>
<dbReference type="AlphaFoldDB" id="A0A8E2EKM2"/>
<evidence type="ECO:0000313" key="1">
    <source>
        <dbReference type="EMBL" id="OCK85596.1"/>
    </source>
</evidence>
<proteinExistence type="predicted"/>
<evidence type="ECO:0000313" key="2">
    <source>
        <dbReference type="Proteomes" id="UP000250266"/>
    </source>
</evidence>
<gene>
    <name evidence="1" type="ORF">K432DRAFT_377483</name>
</gene>
<evidence type="ECO:0008006" key="3">
    <source>
        <dbReference type="Google" id="ProtNLM"/>
    </source>
</evidence>
<sequence>MPTALDRLLANPSALRALRGIITSPELPSTWIQSHNYCRRTAFRCRKSSTATTLLAGKEENSQDTLGLSPRSLRTILSRSRPLRPTYLTLHLNPSQSRENLDLQSSVDQPPDSLALKIDDLKYRLDYNVWVELLQYRERTYGLHGIYNIWKGMRNRAVDLPTTERNADILWGTFITHQKIVKEVLAYAVDLHRKTGQVYEPLYERCIGHWLARNPQLAYECHSILSKLHGPKTRSLHTFAQAAARHTASLAIFRKIYLDSGERDVYDSLMSELFSKGKLEAARTWHSFLFDHNDFPSALASHPMVVQFSKEDQMSYQARVSTHKTRKGDTIIKRYSFIDVEGRRRGEDPKISREIMSRLLGEAHDIKPKQFEDSFCARLFATKAFTPGAVIKGLGMLGIEKIGPLALREIGLRTEPLDEMPQKFKELKEAGISIGHSVFSKSVEKFTAEGRFAMVRDLLESDQHPDVFEDRDLQQELLVYFISRNAWRQVHRTLAILTIYHNDPANESWNLLLRTHAEHFCDEHFGAGRLVKIVDDMCVNRIPINGKTITFIHKYILRVRNKSKRPITWGPNSEFDDLRFVTRLFFKIMESGNELPPWRWHEIIRRFGMTGRLRELRRLVHWLLAWYSPRTALATGSQFAPTAARPPSISTFNQTYLQKPIQSFPTKLSPQHSEHPLRKLFPPSLQAALIEWGFKTGLAPNAPYEKSMLQRIKINMSRGQRNPLLDRAHPVHWSYGLRLVAFLRDVGVVVQVGTVRKAIQRRLVILYGSGKSKRKSNRVASKANVLKFEDVMLEAEKVVGKRLFHWPGREDGQGSPLEKGSVQGDAAVGKKSVAMAKDDAKTQAAQITVLLNKSRLQESTKAIPLVERSAELAT</sequence>
<dbReference type="OrthoDB" id="5366531at2759"/>
<dbReference type="EMBL" id="KV744816">
    <property type="protein sequence ID" value="OCK85596.1"/>
    <property type="molecule type" value="Genomic_DNA"/>
</dbReference>
<dbReference type="Proteomes" id="UP000250266">
    <property type="component" value="Unassembled WGS sequence"/>
</dbReference>
<accession>A0A8E2EKM2</accession>
<name>A0A8E2EKM2_9PEZI</name>
<protein>
    <recommendedName>
        <fullName evidence="3">Pentatricopeptide repeat domain-containing protein</fullName>
    </recommendedName>
</protein>